<feature type="chain" id="PRO_5022828209" evidence="1">
    <location>
        <begin position="23"/>
        <end position="161"/>
    </location>
</feature>
<keyword evidence="3" id="KW-1185">Reference proteome</keyword>
<evidence type="ECO:0000313" key="2">
    <source>
        <dbReference type="EMBL" id="VVD92687.1"/>
    </source>
</evidence>
<accession>A0A5E4TXX4</accession>
<dbReference type="EMBL" id="CABPSB010000004">
    <property type="protein sequence ID" value="VVD92687.1"/>
    <property type="molecule type" value="Genomic_DNA"/>
</dbReference>
<gene>
    <name evidence="2" type="ORF">PAN31108_01702</name>
</gene>
<proteinExistence type="predicted"/>
<dbReference type="RefSeq" id="WP_150668424.1">
    <property type="nucleotide sequence ID" value="NZ_CABPSB010000004.1"/>
</dbReference>
<evidence type="ECO:0000256" key="1">
    <source>
        <dbReference type="SAM" id="SignalP"/>
    </source>
</evidence>
<sequence>MRFPRKAALAGLLSVAAISAHSQDISAEFSRCSATQNDKQRLACYDAIRDRAAAGAKTSQDKNGSQQVALADLKTDIKDLVGKRVSTKGNIQAVGGEKMVLLKSDMMDMTPVTMNGENLPRDDRKKLLNDCQHSVCKGSVTGRIRKGPLGPELVAETVVWQ</sequence>
<reference evidence="2 3" key="1">
    <citation type="submission" date="2019-08" db="EMBL/GenBank/DDBJ databases">
        <authorList>
            <person name="Peeters C."/>
        </authorList>
    </citation>
    <scope>NUCLEOTIDE SEQUENCE [LARGE SCALE GENOMIC DNA]</scope>
    <source>
        <strain evidence="2 3">LMG 31108</strain>
    </source>
</reference>
<name>A0A5E4TXX4_9BURK</name>
<organism evidence="2 3">
    <name type="scientific">Pandoraea anhela</name>
    <dbReference type="NCBI Taxonomy" id="2508295"/>
    <lineage>
        <taxon>Bacteria</taxon>
        <taxon>Pseudomonadati</taxon>
        <taxon>Pseudomonadota</taxon>
        <taxon>Betaproteobacteria</taxon>
        <taxon>Burkholderiales</taxon>
        <taxon>Burkholderiaceae</taxon>
        <taxon>Pandoraea</taxon>
    </lineage>
</organism>
<dbReference type="AlphaFoldDB" id="A0A5E4TXX4"/>
<evidence type="ECO:0000313" key="3">
    <source>
        <dbReference type="Proteomes" id="UP000406256"/>
    </source>
</evidence>
<keyword evidence="1" id="KW-0732">Signal</keyword>
<protein>
    <submittedName>
        <fullName evidence="2">Uncharacterized protein</fullName>
    </submittedName>
</protein>
<feature type="signal peptide" evidence="1">
    <location>
        <begin position="1"/>
        <end position="22"/>
    </location>
</feature>
<dbReference type="Proteomes" id="UP000406256">
    <property type="component" value="Unassembled WGS sequence"/>
</dbReference>